<gene>
    <name evidence="2" type="ORF">DM484_14765</name>
</gene>
<feature type="transmembrane region" description="Helical" evidence="1">
    <location>
        <begin position="359"/>
        <end position="379"/>
    </location>
</feature>
<feature type="transmembrane region" description="Helical" evidence="1">
    <location>
        <begin position="92"/>
        <end position="109"/>
    </location>
</feature>
<name>A0A2W4QZT7_9GAMM</name>
<feature type="transmembrane region" description="Helical" evidence="1">
    <location>
        <begin position="233"/>
        <end position="257"/>
    </location>
</feature>
<keyword evidence="1" id="KW-0812">Transmembrane</keyword>
<feature type="transmembrane region" description="Helical" evidence="1">
    <location>
        <begin position="178"/>
        <end position="201"/>
    </location>
</feature>
<sequence>MVLGVALSGGERGLAVIFLWVICLVIYWGILLGRWVRQYFAHNLVASIVAFLIGVITGTFATLVSSVIISGFIIIAIFAIFLPIIAVFKVSAALFAGLFLFLIIFHSPLHTIKYFASIEYVALAIAFVVAGSLAVAIGAAFGLGRTSHDQRGSWAGGLGALVGVGVLGLSILHTGSKVVVVFLLFFLILPSVNSLFDWLSWWTTRALGLRLLAVLDERQGVWQRRGVIVLHSFADLASSVALLLLMAFALGLGFQIYNDLAVLGHETQPFNLSSVIETTAAHPFGEGFWFTLMLLTTLLPTFGHGIMLLGSPLGVLLIPDRKRLALAEDLERYATAGERQPNIRRRAARWHVQERLSHWLLGGALLCWLLGRVWLLYPLGLVDWAKAWAFAGIRLAGFLVGAN</sequence>
<dbReference type="EMBL" id="QJPH01000334">
    <property type="protein sequence ID" value="PZN77545.1"/>
    <property type="molecule type" value="Genomic_DNA"/>
</dbReference>
<keyword evidence="1" id="KW-1133">Transmembrane helix</keyword>
<feature type="transmembrane region" description="Helical" evidence="1">
    <location>
        <begin position="154"/>
        <end position="172"/>
    </location>
</feature>
<accession>A0A2W4QZT7</accession>
<feature type="transmembrane region" description="Helical" evidence="1">
    <location>
        <begin position="39"/>
        <end position="61"/>
    </location>
</feature>
<evidence type="ECO:0000313" key="2">
    <source>
        <dbReference type="EMBL" id="PZN77545.1"/>
    </source>
</evidence>
<feature type="transmembrane region" description="Helical" evidence="1">
    <location>
        <begin position="121"/>
        <end position="142"/>
    </location>
</feature>
<feature type="transmembrane region" description="Helical" evidence="1">
    <location>
        <begin position="12"/>
        <end position="32"/>
    </location>
</feature>
<evidence type="ECO:0000313" key="3">
    <source>
        <dbReference type="Proteomes" id="UP000249396"/>
    </source>
</evidence>
<evidence type="ECO:0000256" key="1">
    <source>
        <dbReference type="SAM" id="Phobius"/>
    </source>
</evidence>
<proteinExistence type="predicted"/>
<dbReference type="AlphaFoldDB" id="A0A2W4QZT7"/>
<keyword evidence="1" id="KW-0472">Membrane</keyword>
<dbReference type="Proteomes" id="UP000249396">
    <property type="component" value="Unassembled WGS sequence"/>
</dbReference>
<comment type="caution">
    <text evidence="2">The sequence shown here is derived from an EMBL/GenBank/DDBJ whole genome shotgun (WGS) entry which is preliminary data.</text>
</comment>
<organism evidence="2 3">
    <name type="scientific">Candidatus Methylumidiphilus alinenensis</name>
    <dbReference type="NCBI Taxonomy" id="2202197"/>
    <lineage>
        <taxon>Bacteria</taxon>
        <taxon>Pseudomonadati</taxon>
        <taxon>Pseudomonadota</taxon>
        <taxon>Gammaproteobacteria</taxon>
        <taxon>Methylococcales</taxon>
        <taxon>Candidatus Methylumidiphilus</taxon>
    </lineage>
</organism>
<protein>
    <submittedName>
        <fullName evidence="2">Uncharacterized protein</fullName>
    </submittedName>
</protein>
<feature type="transmembrane region" description="Helical" evidence="1">
    <location>
        <begin position="288"/>
        <end position="318"/>
    </location>
</feature>
<reference evidence="2 3" key="1">
    <citation type="journal article" date="2018" name="Aquat. Microb. Ecol.">
        <title>Gammaproteobacterial methanotrophs dominate.</title>
        <authorList>
            <person name="Rissanen A.J."/>
            <person name="Saarenheimo J."/>
            <person name="Tiirola M."/>
            <person name="Peura S."/>
            <person name="Aalto S.L."/>
            <person name="Karvinen A."/>
            <person name="Nykanen H."/>
        </authorList>
    </citation>
    <scope>NUCLEOTIDE SEQUENCE [LARGE SCALE GENOMIC DNA]</scope>
    <source>
        <strain evidence="2">AMbin10</strain>
    </source>
</reference>
<feature type="transmembrane region" description="Helical" evidence="1">
    <location>
        <begin position="67"/>
        <end position="85"/>
    </location>
</feature>